<organism evidence="1 2">
    <name type="scientific">Eragrostis curvula</name>
    <name type="common">weeping love grass</name>
    <dbReference type="NCBI Taxonomy" id="38414"/>
    <lineage>
        <taxon>Eukaryota</taxon>
        <taxon>Viridiplantae</taxon>
        <taxon>Streptophyta</taxon>
        <taxon>Embryophyta</taxon>
        <taxon>Tracheophyta</taxon>
        <taxon>Spermatophyta</taxon>
        <taxon>Magnoliopsida</taxon>
        <taxon>Liliopsida</taxon>
        <taxon>Poales</taxon>
        <taxon>Poaceae</taxon>
        <taxon>PACMAD clade</taxon>
        <taxon>Chloridoideae</taxon>
        <taxon>Eragrostideae</taxon>
        <taxon>Eragrostidinae</taxon>
        <taxon>Eragrostis</taxon>
    </lineage>
</organism>
<keyword evidence="2" id="KW-1185">Reference proteome</keyword>
<feature type="non-terminal residue" evidence="1">
    <location>
        <position position="1"/>
    </location>
</feature>
<accession>A0A5J9VH40</accession>
<sequence>MWIKSSVSQEWRRPPSSPILRCRCGHSAMEDVLEKRLFPLSSEISLLKCEVLPILLDRATFCYDRYLQSFYLVPPSSSHDMFQVSCKYWNVFLFEVDDLHTSEFCQATFVILIPD</sequence>
<reference evidence="1 2" key="1">
    <citation type="journal article" date="2019" name="Sci. Rep.">
        <title>A high-quality genome of Eragrostis curvula grass provides insights into Poaceae evolution and supports new strategies to enhance forage quality.</title>
        <authorList>
            <person name="Carballo J."/>
            <person name="Santos B.A.C.M."/>
            <person name="Zappacosta D."/>
            <person name="Garbus I."/>
            <person name="Selva J.P."/>
            <person name="Gallo C.A."/>
            <person name="Diaz A."/>
            <person name="Albertini E."/>
            <person name="Caccamo M."/>
            <person name="Echenique V."/>
        </authorList>
    </citation>
    <scope>NUCLEOTIDE SEQUENCE [LARGE SCALE GENOMIC DNA]</scope>
    <source>
        <strain evidence="2">cv. Victoria</strain>
        <tissue evidence="1">Leaf</tissue>
    </source>
</reference>
<dbReference type="Gramene" id="TVU34270">
    <property type="protein sequence ID" value="TVU34270"/>
    <property type="gene ID" value="EJB05_16101"/>
</dbReference>
<dbReference type="EMBL" id="RWGY01000009">
    <property type="protein sequence ID" value="TVU34270.1"/>
    <property type="molecule type" value="Genomic_DNA"/>
</dbReference>
<dbReference type="AlphaFoldDB" id="A0A5J9VH40"/>
<evidence type="ECO:0000313" key="1">
    <source>
        <dbReference type="EMBL" id="TVU34270.1"/>
    </source>
</evidence>
<evidence type="ECO:0000313" key="2">
    <source>
        <dbReference type="Proteomes" id="UP000324897"/>
    </source>
</evidence>
<name>A0A5J9VH40_9POAL</name>
<dbReference type="Proteomes" id="UP000324897">
    <property type="component" value="Unassembled WGS sequence"/>
</dbReference>
<gene>
    <name evidence="1" type="ORF">EJB05_16101</name>
</gene>
<protein>
    <submittedName>
        <fullName evidence="1">Uncharacterized protein</fullName>
    </submittedName>
</protein>
<comment type="caution">
    <text evidence="1">The sequence shown here is derived from an EMBL/GenBank/DDBJ whole genome shotgun (WGS) entry which is preliminary data.</text>
</comment>
<proteinExistence type="predicted"/>